<dbReference type="InterPro" id="IPR012337">
    <property type="entry name" value="RNaseH-like_sf"/>
</dbReference>
<name>A0A4U3ZUY4_ENTFC</name>
<dbReference type="GO" id="GO:0015074">
    <property type="term" value="P:DNA integration"/>
    <property type="evidence" value="ECO:0007669"/>
    <property type="project" value="InterPro"/>
</dbReference>
<dbReference type="EMBL" id="WEFP01000001">
    <property type="protein sequence ID" value="KAB7577186.1"/>
    <property type="molecule type" value="Genomic_DNA"/>
</dbReference>
<evidence type="ECO:0000259" key="2">
    <source>
        <dbReference type="PROSITE" id="PS50994"/>
    </source>
</evidence>
<dbReference type="Pfam" id="PF13518">
    <property type="entry name" value="HTH_28"/>
    <property type="match status" value="2"/>
</dbReference>
<dbReference type="AlphaFoldDB" id="A0A4U3ZUY4"/>
<dbReference type="SUPFAM" id="SSF48295">
    <property type="entry name" value="TrpR-like"/>
    <property type="match status" value="2"/>
</dbReference>
<evidence type="ECO:0000313" key="7">
    <source>
        <dbReference type="EMBL" id="KAB7577421.1"/>
    </source>
</evidence>
<evidence type="ECO:0000313" key="4">
    <source>
        <dbReference type="EMBL" id="KAB7572692.1"/>
    </source>
</evidence>
<dbReference type="Gene3D" id="1.10.10.60">
    <property type="entry name" value="Homeodomain-like"/>
    <property type="match status" value="1"/>
</dbReference>
<feature type="domain" description="Integrase catalytic" evidence="2">
    <location>
        <begin position="283"/>
        <end position="445"/>
    </location>
</feature>
<dbReference type="Gene3D" id="3.30.420.10">
    <property type="entry name" value="Ribonuclease H-like superfamily/Ribonuclease H"/>
    <property type="match status" value="1"/>
</dbReference>
<dbReference type="Pfam" id="PF00665">
    <property type="entry name" value="rve"/>
    <property type="match status" value="1"/>
</dbReference>
<proteinExistence type="predicted"/>
<dbReference type="EMBL" id="WEFP01000001">
    <property type="protein sequence ID" value="KAB7575879.1"/>
    <property type="molecule type" value="Genomic_DNA"/>
</dbReference>
<dbReference type="EMBL" id="WEFP01000001">
    <property type="protein sequence ID" value="KAB7578025.1"/>
    <property type="molecule type" value="Genomic_DNA"/>
</dbReference>
<accession>A0A4U3ZUY4</accession>
<dbReference type="GeneID" id="66453223"/>
<dbReference type="PROSITE" id="PS50994">
    <property type="entry name" value="INTEGRASE"/>
    <property type="match status" value="1"/>
</dbReference>
<dbReference type="Pfam" id="PF13276">
    <property type="entry name" value="HTH_21"/>
    <property type="match status" value="1"/>
</dbReference>
<evidence type="ECO:0000256" key="1">
    <source>
        <dbReference type="ARBA" id="ARBA00002286"/>
    </source>
</evidence>
<evidence type="ECO:0000313" key="6">
    <source>
        <dbReference type="EMBL" id="KAB7577186.1"/>
    </source>
</evidence>
<sequence>MRKYTFVFKKKVVSDYLNNEGGYKYLAHKYQINRTLVRHWVRIYNYHGWEGLVGGGKSYTTKFKLDVIEYMETNGLSIQETAKKFNIGSNRTLSKWIEQYEEGGASSLESQKRGRKISMNSKLNIPKKLKDESLEEEVIRLRAENAYFKKVRNLDSRTRFEQEEIKVKTILQLKKEFKLNLLLSIAQLAKSTYYYWVKKLDKPDKYSKIKQEITAIVKESRNSYGYRRVTLALKMKGYTINHKTVRKLMSQMGLTCQIRIKRYKSYKGTVGKIAKNVLKRNFSVDTPNKKWVTDVTEFKIKGRKIYLSPILDLFNGEIISYSISTSPTYKLIEEMLQQAIKKKGTEGSLILHSDQGWQYQMPQYQKKLKENNIIQSMSRKGNCLDNSVIENFFGVLKSEFFYREKFRSIEIFQSKLNEYIRWYNNKRIKLKLNGLSPVEYRKQSIK</sequence>
<dbReference type="InterPro" id="IPR010921">
    <property type="entry name" value="Trp_repressor/repl_initiator"/>
</dbReference>
<evidence type="ECO:0000313" key="8">
    <source>
        <dbReference type="EMBL" id="KAB7577856.1"/>
    </source>
</evidence>
<dbReference type="EMBL" id="WEFP01000003">
    <property type="protein sequence ID" value="KAB7572692.1"/>
    <property type="molecule type" value="Genomic_DNA"/>
</dbReference>
<dbReference type="InterPro" id="IPR050900">
    <property type="entry name" value="Transposase_IS3/IS150/IS904"/>
</dbReference>
<dbReference type="InterPro" id="IPR025948">
    <property type="entry name" value="HTH-like_dom"/>
</dbReference>
<dbReference type="PANTHER" id="PTHR46889:SF4">
    <property type="entry name" value="TRANSPOSASE INSO FOR INSERTION SEQUENCE ELEMENT IS911B-RELATED"/>
    <property type="match status" value="1"/>
</dbReference>
<dbReference type="EMBL" id="WEFP01000001">
    <property type="protein sequence ID" value="KAB7577421.1"/>
    <property type="molecule type" value="Genomic_DNA"/>
</dbReference>
<dbReference type="InterPro" id="IPR055247">
    <property type="entry name" value="InsJ-like_HTH"/>
</dbReference>
<dbReference type="Pfam" id="PF13333">
    <property type="entry name" value="rve_2"/>
    <property type="match status" value="1"/>
</dbReference>
<dbReference type="PANTHER" id="PTHR46889">
    <property type="entry name" value="TRANSPOSASE INSF FOR INSERTION SEQUENCE IS3B-RELATED"/>
    <property type="match status" value="1"/>
</dbReference>
<dbReference type="GO" id="GO:0043565">
    <property type="term" value="F:sequence-specific DNA binding"/>
    <property type="evidence" value="ECO:0007669"/>
    <property type="project" value="InterPro"/>
</dbReference>
<dbReference type="InterPro" id="IPR001584">
    <property type="entry name" value="Integrase_cat-core"/>
</dbReference>
<dbReference type="InterPro" id="IPR036397">
    <property type="entry name" value="RNaseH_sf"/>
</dbReference>
<dbReference type="InterPro" id="IPR036388">
    <property type="entry name" value="WH-like_DNA-bd_sf"/>
</dbReference>
<comment type="caution">
    <text evidence="5">The sequence shown here is derived from an EMBL/GenBank/DDBJ whole genome shotgun (WGS) entry which is preliminary data.</text>
</comment>
<protein>
    <submittedName>
        <fullName evidence="5">IS3-like element ISEnfa3 family transposase</fullName>
    </submittedName>
</protein>
<dbReference type="InterPro" id="IPR048020">
    <property type="entry name" value="Transpos_IS3"/>
</dbReference>
<dbReference type="RefSeq" id="WP_086953915.1">
    <property type="nucleotide sequence ID" value="NZ_AP019409.1"/>
</dbReference>
<dbReference type="SUPFAM" id="SSF53098">
    <property type="entry name" value="Ribonuclease H-like"/>
    <property type="match status" value="1"/>
</dbReference>
<dbReference type="EMBL" id="WEFP01000001">
    <property type="protein sequence ID" value="KAB7577856.1"/>
    <property type="molecule type" value="Genomic_DNA"/>
</dbReference>
<dbReference type="EMBL" id="WEFP01000033">
    <property type="protein sequence ID" value="KAB7571763.1"/>
    <property type="molecule type" value="Genomic_DNA"/>
</dbReference>
<dbReference type="Proteomes" id="UP000469871">
    <property type="component" value="Unassembled WGS sequence"/>
</dbReference>
<gene>
    <name evidence="5" type="ORF">GBM73_00430</name>
    <name evidence="6" type="ORF">GBM73_07595</name>
    <name evidence="7" type="ORF">GBM73_08850</name>
    <name evidence="8" type="ORF">GBM73_11350</name>
    <name evidence="9" type="ORF">GBM73_12320</name>
    <name evidence="4" type="ORF">GBM73_15000</name>
    <name evidence="3" type="ORF">GBM73_18130</name>
</gene>
<reference evidence="5 10" key="1">
    <citation type="submission" date="2019-10" db="EMBL/GenBank/DDBJ databases">
        <title>Evolutionary dynamics of vancomycin-resistant Enterococcus faecium during gastrointestinal tract colonization and bloodstream infection in immunocompromised pediatric patients.</title>
        <authorList>
            <person name="Chilambi G.S."/>
            <person name="Nordstrom H.R."/>
            <person name="Evans D.R."/>
            <person name="Ferrolino J."/>
            <person name="Hayden R.T."/>
            <person name="Maron G.M."/>
            <person name="Vo A.N."/>
            <person name="Gilmore M.S."/>
            <person name="Wolf J."/>
            <person name="Rosch J.W."/>
            <person name="Van Tyne D."/>
        </authorList>
    </citation>
    <scope>NUCLEOTIDE SEQUENCE [LARGE SCALE GENOMIC DNA]</scope>
    <source>
        <strain evidence="5 10">VRECG27</strain>
    </source>
</reference>
<organism evidence="5 10">
    <name type="scientific">Enterococcus faecium</name>
    <name type="common">Streptococcus faecium</name>
    <dbReference type="NCBI Taxonomy" id="1352"/>
    <lineage>
        <taxon>Bacteria</taxon>
        <taxon>Bacillati</taxon>
        <taxon>Bacillota</taxon>
        <taxon>Bacilli</taxon>
        <taxon>Lactobacillales</taxon>
        <taxon>Enterococcaceae</taxon>
        <taxon>Enterococcus</taxon>
    </lineage>
</organism>
<comment type="function">
    <text evidence="1">Involved in the transposition of the insertion sequence.</text>
</comment>
<evidence type="ECO:0000313" key="3">
    <source>
        <dbReference type="EMBL" id="KAB7571763.1"/>
    </source>
</evidence>
<evidence type="ECO:0000313" key="5">
    <source>
        <dbReference type="EMBL" id="KAB7575879.1"/>
    </source>
</evidence>
<evidence type="ECO:0000313" key="9">
    <source>
        <dbReference type="EMBL" id="KAB7578025.1"/>
    </source>
</evidence>
<dbReference type="NCBIfam" id="NF033516">
    <property type="entry name" value="transpos_IS3"/>
    <property type="match status" value="1"/>
</dbReference>
<dbReference type="Gene3D" id="1.10.10.10">
    <property type="entry name" value="Winged helix-like DNA-binding domain superfamily/Winged helix DNA-binding domain"/>
    <property type="match status" value="1"/>
</dbReference>
<evidence type="ECO:0000313" key="10">
    <source>
        <dbReference type="Proteomes" id="UP000469871"/>
    </source>
</evidence>